<dbReference type="InterPro" id="IPR044811">
    <property type="entry name" value="DME/ROS1"/>
</dbReference>
<dbReference type="AlphaFoldDB" id="A0A314Y4M8"/>
<dbReference type="STRING" id="2094558.A0A314Y4M8"/>
<dbReference type="PANTHER" id="PTHR46213:SF13">
    <property type="entry name" value="DEMETER-LIKE PROTEIN 2-RELATED"/>
    <property type="match status" value="1"/>
</dbReference>
<accession>A0A314Y4M8</accession>
<gene>
    <name evidence="1" type="ORF">Pyn_08002</name>
</gene>
<keyword evidence="2" id="KW-1185">Reference proteome</keyword>
<reference evidence="1 2" key="1">
    <citation type="submission" date="2018-02" db="EMBL/GenBank/DDBJ databases">
        <title>Draft genome of wild Prunus yedoensis var. nudiflora.</title>
        <authorList>
            <person name="Baek S."/>
            <person name="Kim J.-H."/>
            <person name="Choi K."/>
            <person name="Kim G.-B."/>
            <person name="Cho A."/>
            <person name="Jang H."/>
            <person name="Shin C.-H."/>
            <person name="Yu H.-J."/>
            <person name="Mun J.-H."/>
        </authorList>
    </citation>
    <scope>NUCLEOTIDE SEQUENCE [LARGE SCALE GENOMIC DNA]</scope>
    <source>
        <strain evidence="2">cv. Jeju island</strain>
        <tissue evidence="1">Leaf</tissue>
    </source>
</reference>
<dbReference type="OrthoDB" id="5607at2759"/>
<dbReference type="GO" id="GO:0141166">
    <property type="term" value="P:chromosomal 5-methylcytosine DNA demethylation pathway"/>
    <property type="evidence" value="ECO:0007669"/>
    <property type="project" value="InterPro"/>
</dbReference>
<dbReference type="GO" id="GO:0019104">
    <property type="term" value="F:DNA N-glycosylase activity"/>
    <property type="evidence" value="ECO:0007669"/>
    <property type="project" value="InterPro"/>
</dbReference>
<dbReference type="PANTHER" id="PTHR46213">
    <property type="entry name" value="TRANSCRIPTIONAL ACTIVATOR DEMETER"/>
    <property type="match status" value="1"/>
</dbReference>
<comment type="caution">
    <text evidence="1">The sequence shown here is derived from an EMBL/GenBank/DDBJ whole genome shotgun (WGS) entry which is preliminary data.</text>
</comment>
<organism evidence="1 2">
    <name type="scientific">Prunus yedoensis var. nudiflora</name>
    <dbReference type="NCBI Taxonomy" id="2094558"/>
    <lineage>
        <taxon>Eukaryota</taxon>
        <taxon>Viridiplantae</taxon>
        <taxon>Streptophyta</taxon>
        <taxon>Embryophyta</taxon>
        <taxon>Tracheophyta</taxon>
        <taxon>Spermatophyta</taxon>
        <taxon>Magnoliopsida</taxon>
        <taxon>eudicotyledons</taxon>
        <taxon>Gunneridae</taxon>
        <taxon>Pentapetalae</taxon>
        <taxon>rosids</taxon>
        <taxon>fabids</taxon>
        <taxon>Rosales</taxon>
        <taxon>Rosaceae</taxon>
        <taxon>Amygdaloideae</taxon>
        <taxon>Amygdaleae</taxon>
        <taxon>Prunus</taxon>
    </lineage>
</organism>
<proteinExistence type="predicted"/>
<dbReference type="Gene3D" id="1.10.340.30">
    <property type="entry name" value="Hypothetical protein, domain 2"/>
    <property type="match status" value="1"/>
</dbReference>
<protein>
    <submittedName>
        <fullName evidence="1">DEMETER-like protein 2 isoform X1</fullName>
    </submittedName>
</protein>
<name>A0A314Y4M8_PRUYE</name>
<dbReference type="Proteomes" id="UP000250321">
    <property type="component" value="Unassembled WGS sequence"/>
</dbReference>
<dbReference type="GO" id="GO:0035514">
    <property type="term" value="F:DNA demethylase activity"/>
    <property type="evidence" value="ECO:0007669"/>
    <property type="project" value="InterPro"/>
</dbReference>
<evidence type="ECO:0000313" key="1">
    <source>
        <dbReference type="EMBL" id="PQP99350.1"/>
    </source>
</evidence>
<sequence>MKSGETKKATRRGKNEKAIVKAKTDWEFFGKIYATSGERNRNLLDSVDWEAVRHAEVGEIAHAIQVRGQQNMIAGRVKKFLNQVYQDHKQIYLKRLRNAPPKLVT</sequence>
<evidence type="ECO:0000313" key="2">
    <source>
        <dbReference type="Proteomes" id="UP000250321"/>
    </source>
</evidence>
<dbReference type="EMBL" id="PJQY01001828">
    <property type="protein sequence ID" value="PQP99350.1"/>
    <property type="molecule type" value="Genomic_DNA"/>
</dbReference>